<name>A0A9W6VZE3_9ACTN</name>
<dbReference type="SUPFAM" id="SSF46894">
    <property type="entry name" value="C-terminal effector domain of the bipartite response regulators"/>
    <property type="match status" value="1"/>
</dbReference>
<dbReference type="CDD" id="cd06170">
    <property type="entry name" value="LuxR_C_like"/>
    <property type="match status" value="1"/>
</dbReference>
<evidence type="ECO:0000259" key="1">
    <source>
        <dbReference type="PROSITE" id="PS50043"/>
    </source>
</evidence>
<dbReference type="GO" id="GO:0006355">
    <property type="term" value="P:regulation of DNA-templated transcription"/>
    <property type="evidence" value="ECO:0007669"/>
    <property type="project" value="InterPro"/>
</dbReference>
<protein>
    <recommendedName>
        <fullName evidence="1">HTH luxR-type domain-containing protein</fullName>
    </recommendedName>
</protein>
<organism evidence="2 3">
    <name type="scientific">Actinoallomurus iriomotensis</name>
    <dbReference type="NCBI Taxonomy" id="478107"/>
    <lineage>
        <taxon>Bacteria</taxon>
        <taxon>Bacillati</taxon>
        <taxon>Actinomycetota</taxon>
        <taxon>Actinomycetes</taxon>
        <taxon>Streptosporangiales</taxon>
        <taxon>Thermomonosporaceae</taxon>
        <taxon>Actinoallomurus</taxon>
    </lineage>
</organism>
<dbReference type="InterPro" id="IPR016032">
    <property type="entry name" value="Sig_transdc_resp-reg_C-effctor"/>
</dbReference>
<dbReference type="RefSeq" id="WP_285568385.1">
    <property type="nucleotide sequence ID" value="NZ_BSTK01000002.1"/>
</dbReference>
<dbReference type="SUPFAM" id="SSF52540">
    <property type="entry name" value="P-loop containing nucleoside triphosphate hydrolases"/>
    <property type="match status" value="1"/>
</dbReference>
<proteinExistence type="predicted"/>
<evidence type="ECO:0000313" key="3">
    <source>
        <dbReference type="Proteomes" id="UP001165074"/>
    </source>
</evidence>
<accession>A0A9W6VZE3</accession>
<comment type="caution">
    <text evidence="2">The sequence shown here is derived from an EMBL/GenBank/DDBJ whole genome shotgun (WGS) entry which is preliminary data.</text>
</comment>
<dbReference type="GO" id="GO:0003677">
    <property type="term" value="F:DNA binding"/>
    <property type="evidence" value="ECO:0007669"/>
    <property type="project" value="InterPro"/>
</dbReference>
<feature type="domain" description="HTH luxR-type" evidence="1">
    <location>
        <begin position="1"/>
        <end position="65"/>
    </location>
</feature>
<evidence type="ECO:0000313" key="2">
    <source>
        <dbReference type="EMBL" id="GLY83781.1"/>
    </source>
</evidence>
<keyword evidence="3" id="KW-1185">Reference proteome</keyword>
<dbReference type="PROSITE" id="PS50043">
    <property type="entry name" value="HTH_LUXR_2"/>
    <property type="match status" value="1"/>
</dbReference>
<dbReference type="Proteomes" id="UP001165074">
    <property type="component" value="Unassembled WGS sequence"/>
</dbReference>
<dbReference type="PANTHER" id="PTHR47691:SF3">
    <property type="entry name" value="HTH-TYPE TRANSCRIPTIONAL REGULATOR RV0890C-RELATED"/>
    <property type="match status" value="1"/>
</dbReference>
<dbReference type="AlphaFoldDB" id="A0A9W6VZE3"/>
<dbReference type="InterPro" id="IPR027417">
    <property type="entry name" value="P-loop_NTPase"/>
</dbReference>
<reference evidence="2" key="1">
    <citation type="submission" date="2023-03" db="EMBL/GenBank/DDBJ databases">
        <title>Actinoallomurus iriomotensis NBRC 103684.</title>
        <authorList>
            <person name="Ichikawa N."/>
            <person name="Sato H."/>
            <person name="Tonouchi N."/>
        </authorList>
    </citation>
    <scope>NUCLEOTIDE SEQUENCE</scope>
    <source>
        <strain evidence="2">NBRC 103684</strain>
    </source>
</reference>
<dbReference type="PANTHER" id="PTHR47691">
    <property type="entry name" value="REGULATOR-RELATED"/>
    <property type="match status" value="1"/>
</dbReference>
<gene>
    <name evidence="2" type="ORF">Airi02_017100</name>
</gene>
<sequence length="897" mass="95198">MEWLDRVSQREAEVLAAIRRHQSNAQIAEHLHLSVRTVESHVSALLRKAGVPDRRTLATLAETPADGSELPAYPTSFIGREHERAVVSSALRTARLVSLVGTGGMGKTRLAVEVAASLAVDTAFVDLVPVRGGGVDQAVARVLGVAERPPRTPADAVIDRLRSHRTLLVLDNCEHVIAEVCALAARILRSCPHVTILATSRERLGIPGEVLVPVPPLGAEAQRLFLDRAHAVNPALTAEPAAIERLCAAVDGMPLAIELVAARTASLGVDGLHAALQDRLRLVSGGRGADHRHHSLDEVIGWSLDLLDDEERRLFRRMGVFVGGFDLDAVRALNPEHDVGAVADLLGRLVDRSIVVFQNARWWLLETVRAVAVQELTASGEDVRPRYVRWAADTAAGLESRIDGLPPAEFDVVADDLRHALTQADRDGTAYRLASSLAHLSFARGLVVAAGEYYRTAADLAPDPAPDLITAAWAALTISAGETAFGLLREAATRARHPTARAMALATAAIAATRYSMCFIEPVPRDRVLTLLAEATDLTDPADERAAALLAMARAWVSGQGSLEPDLELSRDAAAAARRTGDAALVIGALDALGTALANAGRLRQAHRLSDERLRLAVTAPRHEPAVAAELTDLFHVASTSALAAGDLPAAKSIAEQAVRQDLIGVHPAITAPRLVRLYGLTGRFEEALAHAGILWDGWQHAPTGVADGELSALRGDWPSSAAAIAALVNGLRGDLPGFEEWRSRALRIAHVDDAAESSALAAAAAFADARVAVHTGRYADPARLVDAALASFPEKWWLAYAHAAGAELAVVAGSPDAGERLAAAESAAAENDWAAACLARATARHTGDVRLAIESVTRWERIGARFERAVTLMLVPGRAEEGRTELQALKATMPAP</sequence>
<dbReference type="PRINTS" id="PR00038">
    <property type="entry name" value="HTHLUXR"/>
</dbReference>
<dbReference type="Pfam" id="PF00196">
    <property type="entry name" value="GerE"/>
    <property type="match status" value="1"/>
</dbReference>
<dbReference type="Gene3D" id="3.40.50.300">
    <property type="entry name" value="P-loop containing nucleotide triphosphate hydrolases"/>
    <property type="match status" value="1"/>
</dbReference>
<dbReference type="SMART" id="SM00421">
    <property type="entry name" value="HTH_LUXR"/>
    <property type="match status" value="1"/>
</dbReference>
<dbReference type="EMBL" id="BSTK01000002">
    <property type="protein sequence ID" value="GLY83781.1"/>
    <property type="molecule type" value="Genomic_DNA"/>
</dbReference>
<dbReference type="Gene3D" id="1.10.10.10">
    <property type="entry name" value="Winged helix-like DNA-binding domain superfamily/Winged helix DNA-binding domain"/>
    <property type="match status" value="1"/>
</dbReference>
<dbReference type="PRINTS" id="PR00364">
    <property type="entry name" value="DISEASERSIST"/>
</dbReference>
<dbReference type="InterPro" id="IPR036388">
    <property type="entry name" value="WH-like_DNA-bd_sf"/>
</dbReference>
<dbReference type="InterPro" id="IPR000792">
    <property type="entry name" value="Tscrpt_reg_LuxR_C"/>
</dbReference>